<dbReference type="InterPro" id="IPR005467">
    <property type="entry name" value="His_kinase_dom"/>
</dbReference>
<dbReference type="InterPro" id="IPR050980">
    <property type="entry name" value="2C_sensor_his_kinase"/>
</dbReference>
<evidence type="ECO:0000256" key="3">
    <source>
        <dbReference type="ARBA" id="ARBA00022553"/>
    </source>
</evidence>
<dbReference type="PROSITE" id="PS50109">
    <property type="entry name" value="HIS_KIN"/>
    <property type="match status" value="1"/>
</dbReference>
<dbReference type="GO" id="GO:0004673">
    <property type="term" value="F:protein histidine kinase activity"/>
    <property type="evidence" value="ECO:0007669"/>
    <property type="project" value="UniProtKB-EC"/>
</dbReference>
<evidence type="ECO:0000256" key="6">
    <source>
        <dbReference type="ARBA" id="ARBA00023012"/>
    </source>
</evidence>
<comment type="catalytic activity">
    <reaction evidence="1">
        <text>ATP + protein L-histidine = ADP + protein N-phospho-L-histidine.</text>
        <dbReference type="EC" id="2.7.13.3"/>
    </reaction>
</comment>
<gene>
    <name evidence="8" type="ORF">C1O66_20835</name>
</gene>
<reference evidence="8 9" key="1">
    <citation type="submission" date="2018-01" db="EMBL/GenBank/DDBJ databases">
        <title>Draft genome sequence of Paucibacter aquatile CR182 isolated from freshwater of the Nakdong River.</title>
        <authorList>
            <person name="Choi A."/>
            <person name="Chung E.J."/>
        </authorList>
    </citation>
    <scope>NUCLEOTIDE SEQUENCE [LARGE SCALE GENOMIC DNA]</scope>
    <source>
        <strain evidence="8 9">CR182</strain>
    </source>
</reference>
<evidence type="ECO:0000313" key="8">
    <source>
        <dbReference type="EMBL" id="PND36170.1"/>
    </source>
</evidence>
<keyword evidence="4" id="KW-0808">Transferase</keyword>
<evidence type="ECO:0000259" key="7">
    <source>
        <dbReference type="PROSITE" id="PS50109"/>
    </source>
</evidence>
<dbReference type="SMART" id="SM00387">
    <property type="entry name" value="HATPase_c"/>
    <property type="match status" value="1"/>
</dbReference>
<dbReference type="OrthoDB" id="9180085at2"/>
<dbReference type="PANTHER" id="PTHR44936">
    <property type="entry name" value="SENSOR PROTEIN CREC"/>
    <property type="match status" value="1"/>
</dbReference>
<evidence type="ECO:0000256" key="5">
    <source>
        <dbReference type="ARBA" id="ARBA00022777"/>
    </source>
</evidence>
<keyword evidence="6" id="KW-0902">Two-component regulatory system</keyword>
<dbReference type="PANTHER" id="PTHR44936:SF9">
    <property type="entry name" value="SENSOR PROTEIN CREC"/>
    <property type="match status" value="1"/>
</dbReference>
<evidence type="ECO:0000256" key="2">
    <source>
        <dbReference type="ARBA" id="ARBA00012438"/>
    </source>
</evidence>
<evidence type="ECO:0000256" key="4">
    <source>
        <dbReference type="ARBA" id="ARBA00022679"/>
    </source>
</evidence>
<proteinExistence type="predicted"/>
<dbReference type="Proteomes" id="UP000235916">
    <property type="component" value="Unassembled WGS sequence"/>
</dbReference>
<evidence type="ECO:0000256" key="1">
    <source>
        <dbReference type="ARBA" id="ARBA00000085"/>
    </source>
</evidence>
<keyword evidence="5 8" id="KW-0418">Kinase</keyword>
<feature type="domain" description="Histidine kinase" evidence="7">
    <location>
        <begin position="8"/>
        <end position="207"/>
    </location>
</feature>
<dbReference type="InterPro" id="IPR036890">
    <property type="entry name" value="HATPase_C_sf"/>
</dbReference>
<dbReference type="InterPro" id="IPR003594">
    <property type="entry name" value="HATPase_dom"/>
</dbReference>
<keyword evidence="9" id="KW-1185">Reference proteome</keyword>
<dbReference type="RefSeq" id="WP_102769945.1">
    <property type="nucleotide sequence ID" value="NZ_POSP01000004.1"/>
</dbReference>
<name>A0A2N8KRW0_9BURK</name>
<comment type="caution">
    <text evidence="8">The sequence shown here is derived from an EMBL/GenBank/DDBJ whole genome shotgun (WGS) entry which is preliminary data.</text>
</comment>
<dbReference type="EMBL" id="POSP01000004">
    <property type="protein sequence ID" value="PND36170.1"/>
    <property type="molecule type" value="Genomic_DNA"/>
</dbReference>
<evidence type="ECO:0000313" key="9">
    <source>
        <dbReference type="Proteomes" id="UP000235916"/>
    </source>
</evidence>
<accession>A0A2N8KRW0</accession>
<protein>
    <recommendedName>
        <fullName evidence="2">histidine kinase</fullName>
        <ecNumber evidence="2">2.7.13.3</ecNumber>
    </recommendedName>
</protein>
<dbReference type="GO" id="GO:0000160">
    <property type="term" value="P:phosphorelay signal transduction system"/>
    <property type="evidence" value="ECO:0007669"/>
    <property type="project" value="UniProtKB-KW"/>
</dbReference>
<dbReference type="SUPFAM" id="SSF55874">
    <property type="entry name" value="ATPase domain of HSP90 chaperone/DNA topoisomerase II/histidine kinase"/>
    <property type="match status" value="1"/>
</dbReference>
<dbReference type="Pfam" id="PF02518">
    <property type="entry name" value="HATPase_c"/>
    <property type="match status" value="1"/>
</dbReference>
<sequence length="207" mass="23086">MNRELLALLVHDLKNQLGVLEAELSLLVEAPEAEAAHRAHLHCAQLRQRLIAYLTVYATPHARLTAQMEDESPREFLQQMLRVDSRPDGAPLSLDDCTAAPAFWYFDPRLVRLALEAALHNAWRFARSEVRLSAQLEDGFLVLAVEDDGLGLDAKDPAARSSTGLGLELCAAVARAHQLGERQGRVVLKPRDAAQRQRGTRFEIWLP</sequence>
<dbReference type="AlphaFoldDB" id="A0A2N8KRW0"/>
<keyword evidence="3" id="KW-0597">Phosphoprotein</keyword>
<dbReference type="EC" id="2.7.13.3" evidence="2"/>
<dbReference type="Gene3D" id="3.30.565.10">
    <property type="entry name" value="Histidine kinase-like ATPase, C-terminal domain"/>
    <property type="match status" value="1"/>
</dbReference>
<organism evidence="8 9">
    <name type="scientific">Kinneretia aquatilis</name>
    <dbReference type="NCBI Taxonomy" id="2070761"/>
    <lineage>
        <taxon>Bacteria</taxon>
        <taxon>Pseudomonadati</taxon>
        <taxon>Pseudomonadota</taxon>
        <taxon>Betaproteobacteria</taxon>
        <taxon>Burkholderiales</taxon>
        <taxon>Sphaerotilaceae</taxon>
        <taxon>Roseateles</taxon>
    </lineage>
</organism>